<evidence type="ECO:0000256" key="5">
    <source>
        <dbReference type="ARBA" id="ARBA00022485"/>
    </source>
</evidence>
<dbReference type="SUPFAM" id="SSF143548">
    <property type="entry name" value="Serine metabolism enzymes domain"/>
    <property type="match status" value="1"/>
</dbReference>
<comment type="cofactor">
    <cofactor evidence="1 12">
        <name>[4Fe-4S] cluster</name>
        <dbReference type="ChEBI" id="CHEBI:49883"/>
    </cofactor>
</comment>
<evidence type="ECO:0000313" key="15">
    <source>
        <dbReference type="Proteomes" id="UP000007488"/>
    </source>
</evidence>
<evidence type="ECO:0000313" key="14">
    <source>
        <dbReference type="EMBL" id="ADY56614.1"/>
    </source>
</evidence>
<dbReference type="HOGENOM" id="CLU_086592_0_0_9"/>
<evidence type="ECO:0000259" key="13">
    <source>
        <dbReference type="PROSITE" id="PS51671"/>
    </source>
</evidence>
<dbReference type="PANTHER" id="PTHR30182:SF12">
    <property type="entry name" value="L-SERINE DEHYDRATASE, BETA CHAIN-RELATED"/>
    <property type="match status" value="1"/>
</dbReference>
<comment type="catalytic activity">
    <reaction evidence="10 11 12">
        <text>L-serine = pyruvate + NH4(+)</text>
        <dbReference type="Rhea" id="RHEA:19169"/>
        <dbReference type="ChEBI" id="CHEBI:15361"/>
        <dbReference type="ChEBI" id="CHEBI:28938"/>
        <dbReference type="ChEBI" id="CHEBI:33384"/>
        <dbReference type="EC" id="4.3.1.17"/>
    </reaction>
</comment>
<protein>
    <recommendedName>
        <fullName evidence="11">L-serine deaminase</fullName>
    </recommendedName>
</protein>
<name>F0SUG4_SYNGF</name>
<evidence type="ECO:0000256" key="7">
    <source>
        <dbReference type="ARBA" id="ARBA00023004"/>
    </source>
</evidence>
<keyword evidence="6 11" id="KW-0479">Metal-binding</keyword>
<sequence length="223" mass="23873">MAESSVFDLLGPVMVGPSSSHTAGAVRLGLMARKILGEQVQKAGIVLHGSFAETGKGHGTHLALTAGILGMQPDDEGIRRALQIAREKQLEVKFEKGDLGETHPNTAKICLTGLNGKRIEMTGSSIGGGMIVIREINQFPVEFNGEYPAIVSVYADYPGMIAEITAVLAKASINIAKMKVSREGRGKRALTVIETDDIVPIEVLGKIRKLAKVEEVIFIEPMN</sequence>
<evidence type="ECO:0000256" key="10">
    <source>
        <dbReference type="ARBA" id="ARBA00049406"/>
    </source>
</evidence>
<keyword evidence="15" id="KW-1185">Reference proteome</keyword>
<dbReference type="CDD" id="cd04903">
    <property type="entry name" value="ACT_LSD"/>
    <property type="match status" value="1"/>
</dbReference>
<evidence type="ECO:0000256" key="4">
    <source>
        <dbReference type="ARBA" id="ARBA00022432"/>
    </source>
</evidence>
<dbReference type="InterPro" id="IPR004643">
    <property type="entry name" value="Fe-S_L-Ser_bsu"/>
</dbReference>
<dbReference type="InterPro" id="IPR005131">
    <property type="entry name" value="Ser_deHydtase_bsu"/>
</dbReference>
<keyword evidence="8 11" id="KW-0411">Iron-sulfur</keyword>
<evidence type="ECO:0000256" key="3">
    <source>
        <dbReference type="ARBA" id="ARBA00008636"/>
    </source>
</evidence>
<keyword evidence="7 11" id="KW-0408">Iron</keyword>
<organism evidence="14 15">
    <name type="scientific">Syntrophobotulus glycolicus (strain DSM 8271 / FlGlyR)</name>
    <dbReference type="NCBI Taxonomy" id="645991"/>
    <lineage>
        <taxon>Bacteria</taxon>
        <taxon>Bacillati</taxon>
        <taxon>Bacillota</taxon>
        <taxon>Clostridia</taxon>
        <taxon>Eubacteriales</taxon>
        <taxon>Desulfitobacteriaceae</taxon>
        <taxon>Syntrophobotulus</taxon>
    </lineage>
</organism>
<reference evidence="14 15" key="1">
    <citation type="journal article" date="2011" name="Stand. Genomic Sci.">
        <title>Complete genome sequence of Syntrophobotulus glycolicus type strain (FlGlyR).</title>
        <authorList>
            <person name="Han C."/>
            <person name="Mwirichia R."/>
            <person name="Chertkov O."/>
            <person name="Held B."/>
            <person name="Lapidus A."/>
            <person name="Nolan M."/>
            <person name="Lucas S."/>
            <person name="Hammon N."/>
            <person name="Deshpande S."/>
            <person name="Cheng J.F."/>
            <person name="Tapia R."/>
            <person name="Goodwin L."/>
            <person name="Pitluck S."/>
            <person name="Huntemann M."/>
            <person name="Liolios K."/>
            <person name="Ivanova N."/>
            <person name="Pagani I."/>
            <person name="Mavromatis K."/>
            <person name="Ovchinikova G."/>
            <person name="Pati A."/>
            <person name="Chen A."/>
            <person name="Palaniappan K."/>
            <person name="Land M."/>
            <person name="Hauser L."/>
            <person name="Brambilla E.M."/>
            <person name="Rohde M."/>
            <person name="Spring S."/>
            <person name="Sikorski J."/>
            <person name="Goker M."/>
            <person name="Woyke T."/>
            <person name="Bristow J."/>
            <person name="Eisen J.A."/>
            <person name="Markowitz V."/>
            <person name="Hugenholtz P."/>
            <person name="Kyrpides N.C."/>
            <person name="Klenk H.P."/>
            <person name="Detter J.C."/>
        </authorList>
    </citation>
    <scope>NUCLEOTIDE SEQUENCE [LARGE SCALE GENOMIC DNA]</scope>
    <source>
        <strain evidence="15">DSM 8271 / FlGlyR</strain>
    </source>
</reference>
<dbReference type="Gene3D" id="3.30.1330.90">
    <property type="entry name" value="D-3-phosphoglycerate dehydrogenase, domain 3"/>
    <property type="match status" value="1"/>
</dbReference>
<dbReference type="GO" id="GO:0003941">
    <property type="term" value="F:L-serine ammonia-lyase activity"/>
    <property type="evidence" value="ECO:0007669"/>
    <property type="project" value="UniProtKB-UniRule"/>
</dbReference>
<dbReference type="STRING" id="645991.Sgly_2326"/>
<keyword evidence="4 11" id="KW-0312">Gluconeogenesis</keyword>
<dbReference type="InterPro" id="IPR002912">
    <property type="entry name" value="ACT_dom"/>
</dbReference>
<dbReference type="InterPro" id="IPR029009">
    <property type="entry name" value="ASB_dom_sf"/>
</dbReference>
<dbReference type="InterPro" id="IPR051318">
    <property type="entry name" value="Fe-S_L-Ser"/>
</dbReference>
<dbReference type="OrthoDB" id="9813137at2"/>
<evidence type="ECO:0000256" key="8">
    <source>
        <dbReference type="ARBA" id="ARBA00023014"/>
    </source>
</evidence>
<dbReference type="AlphaFoldDB" id="F0SUG4"/>
<gene>
    <name evidence="14" type="ordered locus">Sgly_2326</name>
</gene>
<feature type="domain" description="ACT" evidence="13">
    <location>
        <begin position="149"/>
        <end position="223"/>
    </location>
</feature>
<dbReference type="UniPathway" id="UPA00138"/>
<dbReference type="eggNOG" id="COG1760">
    <property type="taxonomic scope" value="Bacteria"/>
</dbReference>
<evidence type="ECO:0000256" key="11">
    <source>
        <dbReference type="PIRNR" id="PIRNR036692"/>
    </source>
</evidence>
<keyword evidence="9 11" id="KW-0456">Lyase</keyword>
<evidence type="ECO:0000256" key="9">
    <source>
        <dbReference type="ARBA" id="ARBA00023239"/>
    </source>
</evidence>
<dbReference type="Proteomes" id="UP000007488">
    <property type="component" value="Chromosome"/>
</dbReference>
<reference evidence="15" key="2">
    <citation type="submission" date="2011-02" db="EMBL/GenBank/DDBJ databases">
        <title>The complete genome of Syntrophobotulus glycolicus DSM 8271.</title>
        <authorList>
            <person name="Lucas S."/>
            <person name="Copeland A."/>
            <person name="Lapidus A."/>
            <person name="Bruce D."/>
            <person name="Goodwin L."/>
            <person name="Pitluck S."/>
            <person name="Kyrpides N."/>
            <person name="Mavromatis K."/>
            <person name="Pagani I."/>
            <person name="Ivanova N."/>
            <person name="Mikhailova N."/>
            <person name="Chertkov O."/>
            <person name="Held B."/>
            <person name="Detter J.C."/>
            <person name="Tapia R."/>
            <person name="Han C."/>
            <person name="Land M."/>
            <person name="Hauser L."/>
            <person name="Markowitz V."/>
            <person name="Cheng J.-F."/>
            <person name="Hugenholtz P."/>
            <person name="Woyke T."/>
            <person name="Wu D."/>
            <person name="Spring S."/>
            <person name="Schroeder M."/>
            <person name="Brambilla E."/>
            <person name="Klenk H.-P."/>
            <person name="Eisen J.A."/>
        </authorList>
    </citation>
    <scope>NUCLEOTIDE SEQUENCE [LARGE SCALE GENOMIC DNA]</scope>
    <source>
        <strain evidence="15">DSM 8271 / FlGlyR</strain>
    </source>
</reference>
<dbReference type="PIRSF" id="PIRSF036692">
    <property type="entry name" value="SDH_B"/>
    <property type="match status" value="1"/>
</dbReference>
<keyword evidence="5 11" id="KW-0004">4Fe-4S</keyword>
<evidence type="ECO:0000256" key="6">
    <source>
        <dbReference type="ARBA" id="ARBA00022723"/>
    </source>
</evidence>
<dbReference type="InterPro" id="IPR045865">
    <property type="entry name" value="ACT-like_dom_sf"/>
</dbReference>
<dbReference type="Pfam" id="PF03315">
    <property type="entry name" value="SDH_beta"/>
    <property type="match status" value="1"/>
</dbReference>
<accession>F0SUG4</accession>
<dbReference type="Gene3D" id="3.30.70.260">
    <property type="match status" value="1"/>
</dbReference>
<dbReference type="SUPFAM" id="SSF55021">
    <property type="entry name" value="ACT-like"/>
    <property type="match status" value="1"/>
</dbReference>
<evidence type="ECO:0000256" key="1">
    <source>
        <dbReference type="ARBA" id="ARBA00001966"/>
    </source>
</evidence>
<comment type="similarity">
    <text evidence="3 11 12">Belongs to the iron-sulfur dependent L-serine dehydratase family.</text>
</comment>
<dbReference type="KEGG" id="sgy:Sgly_2326"/>
<dbReference type="GO" id="GO:0006094">
    <property type="term" value="P:gluconeogenesis"/>
    <property type="evidence" value="ECO:0007669"/>
    <property type="project" value="UniProtKB-UniRule"/>
</dbReference>
<dbReference type="NCBIfam" id="TIGR00719">
    <property type="entry name" value="sda_beta"/>
    <property type="match status" value="1"/>
</dbReference>
<proteinExistence type="inferred from homology"/>
<dbReference type="FunFam" id="3.30.70.260:FF:000008">
    <property type="entry name" value="D-3-phosphoglycerate dehydrogenase, chloroplastic"/>
    <property type="match status" value="1"/>
</dbReference>
<evidence type="ECO:0000256" key="2">
    <source>
        <dbReference type="ARBA" id="ARBA00004742"/>
    </source>
</evidence>
<comment type="pathway">
    <text evidence="2 11">Carbohydrate biosynthesis; gluconeogenesis.</text>
</comment>
<evidence type="ECO:0000256" key="12">
    <source>
        <dbReference type="RuleBase" id="RU366059"/>
    </source>
</evidence>
<dbReference type="RefSeq" id="WP_013625479.1">
    <property type="nucleotide sequence ID" value="NC_015172.1"/>
</dbReference>
<dbReference type="GO" id="GO:0051539">
    <property type="term" value="F:4 iron, 4 sulfur cluster binding"/>
    <property type="evidence" value="ECO:0007669"/>
    <property type="project" value="UniProtKB-UniRule"/>
</dbReference>
<dbReference type="EMBL" id="CP002547">
    <property type="protein sequence ID" value="ADY56614.1"/>
    <property type="molecule type" value="Genomic_DNA"/>
</dbReference>
<dbReference type="Pfam" id="PF01842">
    <property type="entry name" value="ACT"/>
    <property type="match status" value="1"/>
</dbReference>
<dbReference type="PROSITE" id="PS51671">
    <property type="entry name" value="ACT"/>
    <property type="match status" value="1"/>
</dbReference>
<dbReference type="PANTHER" id="PTHR30182">
    <property type="entry name" value="L-SERINE DEHYDRATASE"/>
    <property type="match status" value="1"/>
</dbReference>
<dbReference type="GO" id="GO:0046872">
    <property type="term" value="F:metal ion binding"/>
    <property type="evidence" value="ECO:0007669"/>
    <property type="project" value="UniProtKB-UniRule"/>
</dbReference>